<dbReference type="Pfam" id="PF25917">
    <property type="entry name" value="BSH_RND"/>
    <property type="match status" value="1"/>
</dbReference>
<organism evidence="8 9">
    <name type="scientific">Candidatus Thiothrix phosphatis</name>
    <dbReference type="NCBI Taxonomy" id="3112415"/>
    <lineage>
        <taxon>Bacteria</taxon>
        <taxon>Pseudomonadati</taxon>
        <taxon>Pseudomonadota</taxon>
        <taxon>Gammaproteobacteria</taxon>
        <taxon>Thiotrichales</taxon>
        <taxon>Thiotrichaceae</taxon>
        <taxon>Thiothrix</taxon>
    </lineage>
</organism>
<comment type="subcellular location">
    <subcellularLocation>
        <location evidence="1">Cell envelope</location>
    </subcellularLocation>
</comment>
<keyword evidence="9" id="KW-1185">Reference proteome</keyword>
<dbReference type="InterPro" id="IPR058634">
    <property type="entry name" value="AaeA-lik-b-barrel"/>
</dbReference>
<feature type="domain" description="Multidrug resistance protein MdtA-like alpha-helical hairpin" evidence="5">
    <location>
        <begin position="135"/>
        <end position="202"/>
    </location>
</feature>
<evidence type="ECO:0000256" key="1">
    <source>
        <dbReference type="ARBA" id="ARBA00004196"/>
    </source>
</evidence>
<protein>
    <submittedName>
        <fullName evidence="8">HlyD family efflux transporter periplasmic adaptor subunit</fullName>
    </submittedName>
</protein>
<dbReference type="EMBL" id="JAYMYJ010000145">
    <property type="protein sequence ID" value="MEB4592849.1"/>
    <property type="molecule type" value="Genomic_DNA"/>
</dbReference>
<proteinExistence type="inferred from homology"/>
<evidence type="ECO:0000313" key="8">
    <source>
        <dbReference type="EMBL" id="MEB4592849.1"/>
    </source>
</evidence>
<dbReference type="PANTHER" id="PTHR30386">
    <property type="entry name" value="MEMBRANE FUSION SUBUNIT OF EMRAB-TOLC MULTIDRUG EFFLUX PUMP"/>
    <property type="match status" value="1"/>
</dbReference>
<feature type="coiled-coil region" evidence="3">
    <location>
        <begin position="128"/>
        <end position="207"/>
    </location>
</feature>
<accession>A0ABU6D3E3</accession>
<dbReference type="PANTHER" id="PTHR30386:SF19">
    <property type="entry name" value="MULTIDRUG EXPORT PROTEIN EMRA-RELATED"/>
    <property type="match status" value="1"/>
</dbReference>
<comment type="caution">
    <text evidence="8">The sequence shown here is derived from an EMBL/GenBank/DDBJ whole genome shotgun (WGS) entry which is preliminary data.</text>
</comment>
<dbReference type="Gene3D" id="2.40.50.100">
    <property type="match status" value="1"/>
</dbReference>
<keyword evidence="4" id="KW-1133">Transmembrane helix</keyword>
<dbReference type="Proteomes" id="UP001308005">
    <property type="component" value="Unassembled WGS sequence"/>
</dbReference>
<keyword evidence="3" id="KW-0175">Coiled coil</keyword>
<evidence type="ECO:0000256" key="2">
    <source>
        <dbReference type="ARBA" id="ARBA00009477"/>
    </source>
</evidence>
<dbReference type="InterPro" id="IPR058625">
    <property type="entry name" value="MdtA-like_BSH"/>
</dbReference>
<evidence type="ECO:0000259" key="7">
    <source>
        <dbReference type="Pfam" id="PF25963"/>
    </source>
</evidence>
<dbReference type="Gene3D" id="2.40.30.170">
    <property type="match status" value="1"/>
</dbReference>
<reference evidence="8 9" key="2">
    <citation type="submission" date="2024-01" db="EMBL/GenBank/DDBJ databases">
        <authorList>
            <person name="Xie X."/>
        </authorList>
    </citation>
    <scope>NUCLEOTIDE SEQUENCE [LARGE SCALE GENOMIC DNA]</scope>
    <source>
        <strain evidence="8">SCUT-1</strain>
    </source>
</reference>
<evidence type="ECO:0000259" key="5">
    <source>
        <dbReference type="Pfam" id="PF25876"/>
    </source>
</evidence>
<keyword evidence="4" id="KW-0472">Membrane</keyword>
<reference evidence="9" key="1">
    <citation type="submission" date="2023-07" db="EMBL/GenBank/DDBJ databases">
        <title>The carbon used by Thiothrix.</title>
        <authorList>
            <person name="Chen L."/>
        </authorList>
    </citation>
    <scope>NUCLEOTIDE SEQUENCE [LARGE SCALE GENOMIC DNA]</scope>
</reference>
<evidence type="ECO:0000256" key="3">
    <source>
        <dbReference type="SAM" id="Coils"/>
    </source>
</evidence>
<evidence type="ECO:0000256" key="4">
    <source>
        <dbReference type="SAM" id="Phobius"/>
    </source>
</evidence>
<gene>
    <name evidence="8" type="ORF">VSS37_17860</name>
</gene>
<dbReference type="InterPro" id="IPR050739">
    <property type="entry name" value="MFP"/>
</dbReference>
<dbReference type="Pfam" id="PF25963">
    <property type="entry name" value="Beta-barrel_AAEA"/>
    <property type="match status" value="1"/>
</dbReference>
<evidence type="ECO:0000259" key="6">
    <source>
        <dbReference type="Pfam" id="PF25917"/>
    </source>
</evidence>
<dbReference type="PRINTS" id="PR01490">
    <property type="entry name" value="RTXTOXIND"/>
</dbReference>
<dbReference type="SUPFAM" id="SSF111369">
    <property type="entry name" value="HlyD-like secretion proteins"/>
    <property type="match status" value="2"/>
</dbReference>
<feature type="domain" description="p-hydroxybenzoic acid efflux pump subunit AaeA-like beta-barrel" evidence="7">
    <location>
        <begin position="280"/>
        <end position="372"/>
    </location>
</feature>
<comment type="similarity">
    <text evidence="2">Belongs to the membrane fusion protein (MFP) (TC 8.A.1) family.</text>
</comment>
<sequence length="423" mass="44747">MSQPESTPPSAPSKPGSRRLKALTLLLLFFGSIGVVWFIWWFAIAQWREDTDNAYVVGNVVQVTPQTTGTVVAVNVNNTDRVAKGQLLAQLDETDAKVALQSAEAALADAVRSVRGLYASTSQSDAGIVQANADLNRARHQAEQAEAQRRNAEDEYNRLANLRQQKFVSVESLNQAQTALQAAEASLAAAQSAVNAAKAALQKAQAQQAGAAGQTENTSIEGHPKVQAAAAQVRQAYLALARTRILAPVGGDVAQRSAQVGARVAPGTALMAIVPPEQMWVDANFKETQLDDVRIGQPVKLTADLYGGSVQYHGKVAGFAAGTGSAFALLPAQNASGNWIKIVQRVPVRIELEPETVRQHPLRIGLSMRVVVDTHDRSGPVIASGSGEDKATLSSTDVFAQQAQQADAVIAQVIADNSGKAVQ</sequence>
<dbReference type="Pfam" id="PF25876">
    <property type="entry name" value="HH_MFP_RND"/>
    <property type="match status" value="1"/>
</dbReference>
<keyword evidence="4" id="KW-0812">Transmembrane</keyword>
<evidence type="ECO:0000313" key="9">
    <source>
        <dbReference type="Proteomes" id="UP001308005"/>
    </source>
</evidence>
<feature type="transmembrane region" description="Helical" evidence="4">
    <location>
        <begin position="22"/>
        <end position="43"/>
    </location>
</feature>
<dbReference type="RefSeq" id="WP_324697369.1">
    <property type="nucleotide sequence ID" value="NZ_JAYMYJ010000145.1"/>
</dbReference>
<dbReference type="InterPro" id="IPR058624">
    <property type="entry name" value="MdtA-like_HH"/>
</dbReference>
<dbReference type="Gene3D" id="1.10.287.470">
    <property type="entry name" value="Helix hairpin bin"/>
    <property type="match status" value="1"/>
</dbReference>
<name>A0ABU6D3E3_9GAMM</name>
<feature type="domain" description="Multidrug resistance protein MdtA-like barrel-sandwich hybrid" evidence="6">
    <location>
        <begin position="59"/>
        <end position="274"/>
    </location>
</feature>